<dbReference type="FunFam" id="3.40.605.10:FF:000033">
    <property type="entry name" value="NAD-dependent succinate-semialdehyde dehydrogenase"/>
    <property type="match status" value="1"/>
</dbReference>
<proteinExistence type="inferred from homology"/>
<accession>A0AAE3I452</accession>
<dbReference type="EMBL" id="JAOCQJ010000004">
    <property type="protein sequence ID" value="MCT7317349.1"/>
    <property type="molecule type" value="Genomic_DNA"/>
</dbReference>
<dbReference type="Pfam" id="PF00171">
    <property type="entry name" value="Aldedh"/>
    <property type="match status" value="1"/>
</dbReference>
<organism evidence="4 5">
    <name type="scientific">Ralstonia mojiangensis</name>
    <dbReference type="NCBI Taxonomy" id="2953895"/>
    <lineage>
        <taxon>Bacteria</taxon>
        <taxon>Pseudomonadati</taxon>
        <taxon>Pseudomonadota</taxon>
        <taxon>Betaproteobacteria</taxon>
        <taxon>Burkholderiales</taxon>
        <taxon>Burkholderiaceae</taxon>
        <taxon>Ralstonia</taxon>
    </lineage>
</organism>
<reference evidence="4" key="1">
    <citation type="journal article" date="2023" name="Front. Microbiol.">
        <title>Ralstonia chuxiongensis sp. nov., Ralstonia mojiangensis sp. nov., and Ralstonia soli sp. nov., isolated from tobacco fields, are three novel species in the family Burkholderiaceae.</title>
        <authorList>
            <person name="Lu C.H."/>
            <person name="Zhang Y.Y."/>
            <person name="Jiang N."/>
            <person name="Chen W."/>
            <person name="Shao X."/>
            <person name="Zhao Z.M."/>
            <person name="Lu W.L."/>
            <person name="Hu X."/>
            <person name="Xi Y.X."/>
            <person name="Zou S.Y."/>
            <person name="Wei Q.J."/>
            <person name="Lin Z.L."/>
            <person name="Gong L."/>
            <person name="Gai X.T."/>
            <person name="Zhang L.Q."/>
            <person name="Li J.Y."/>
            <person name="Jin Y."/>
            <person name="Xia Z.Y."/>
        </authorList>
    </citation>
    <scope>NUCLEOTIDE SEQUENCE</scope>
    <source>
        <strain evidence="4">22TCCZM01-4</strain>
    </source>
</reference>
<name>A0AAE3I452_9RALS</name>
<feature type="domain" description="Aldehyde dehydrogenase" evidence="3">
    <location>
        <begin position="16"/>
        <end position="465"/>
    </location>
</feature>
<dbReference type="Gene3D" id="3.40.309.10">
    <property type="entry name" value="Aldehyde Dehydrogenase, Chain A, domain 2"/>
    <property type="match status" value="1"/>
</dbReference>
<keyword evidence="2" id="KW-0560">Oxidoreductase</keyword>
<dbReference type="PANTHER" id="PTHR43353:SF5">
    <property type="entry name" value="SUCCINATE-SEMIALDEHYDE DEHYDROGENASE, MITOCHONDRIAL"/>
    <property type="match status" value="1"/>
</dbReference>
<dbReference type="CDD" id="cd07103">
    <property type="entry name" value="ALDH_F5_SSADH_GabD"/>
    <property type="match status" value="1"/>
</dbReference>
<dbReference type="InterPro" id="IPR016162">
    <property type="entry name" value="Ald_DH_N"/>
</dbReference>
<dbReference type="InterPro" id="IPR050740">
    <property type="entry name" value="Aldehyde_DH_Superfamily"/>
</dbReference>
<dbReference type="Gene3D" id="3.40.605.10">
    <property type="entry name" value="Aldehyde Dehydrogenase, Chain A, domain 1"/>
    <property type="match status" value="1"/>
</dbReference>
<dbReference type="InterPro" id="IPR016163">
    <property type="entry name" value="Ald_DH_C"/>
</dbReference>
<dbReference type="AlphaFoldDB" id="A0AAE3I452"/>
<evidence type="ECO:0000259" key="3">
    <source>
        <dbReference type="Pfam" id="PF00171"/>
    </source>
</evidence>
<dbReference type="GO" id="GO:0016620">
    <property type="term" value="F:oxidoreductase activity, acting on the aldehyde or oxo group of donors, NAD or NADP as acceptor"/>
    <property type="evidence" value="ECO:0007669"/>
    <property type="project" value="InterPro"/>
</dbReference>
<evidence type="ECO:0000256" key="1">
    <source>
        <dbReference type="ARBA" id="ARBA00009986"/>
    </source>
</evidence>
<dbReference type="FunFam" id="3.40.309.10:FF:000009">
    <property type="entry name" value="Aldehyde dehydrogenase A"/>
    <property type="match status" value="1"/>
</dbReference>
<protein>
    <submittedName>
        <fullName evidence="4">NAD-dependent succinate-semialdehyde dehydrogenase</fullName>
    </submittedName>
</protein>
<dbReference type="PANTHER" id="PTHR43353">
    <property type="entry name" value="SUCCINATE-SEMIALDEHYDE DEHYDROGENASE, MITOCHONDRIAL"/>
    <property type="match status" value="1"/>
</dbReference>
<comment type="similarity">
    <text evidence="1">Belongs to the aldehyde dehydrogenase family.</text>
</comment>
<dbReference type="SUPFAM" id="SSF53720">
    <property type="entry name" value="ALDH-like"/>
    <property type="match status" value="1"/>
</dbReference>
<sequence>MYIDGEFLGTGTLASREVHDPGTGRVVGALPLAGPGEIDHAIAAAHRAFLVWRRESPLVRSDILRRAAGLIRARASEIGRNITIDQGKPLHEAVGEVVSSAEYLEWHAEEGRRIYGRVVPARSPDVQQTVLREPIGVCAAFSPWNFPFSQALHKVAAALASGCTLVLKGPEESPSAIVALAQAFHDAGLPPGCLNIVWGVPSEVSAQLIASPLVRKVSFTGSVPVGKHLASLAAAQMKRMTMELGGHAPVIVCDDADIDRAAAMLAAYKFRNAGQVCVSPTRFFVQRGAYAQFVDRFVAAVKGIRVGYGLDAGTMMGPLANERRVATIDALVKDAAANGAEIAVGGRALSGDGCYFEPTIVLAPTSEARLMNEEPFGPLVGILPFDDLDAALAEANRLPFGLASYAFTTSTRNAHRISRELEAGMVNINHFGMAPAEIPFGGIKDSGFGSEGGTETFDGYLVTKLITQLN</sequence>
<comment type="caution">
    <text evidence="4">The sequence shown here is derived from an EMBL/GenBank/DDBJ whole genome shotgun (WGS) entry which is preliminary data.</text>
</comment>
<dbReference type="InterPro" id="IPR015590">
    <property type="entry name" value="Aldehyde_DH_dom"/>
</dbReference>
<evidence type="ECO:0000313" key="4">
    <source>
        <dbReference type="EMBL" id="MCT7317349.1"/>
    </source>
</evidence>
<evidence type="ECO:0000313" key="5">
    <source>
        <dbReference type="Proteomes" id="UP001164374"/>
    </source>
</evidence>
<reference evidence="4" key="2">
    <citation type="submission" date="2023-02" db="EMBL/GenBank/DDBJ databases">
        <authorList>
            <person name="Lu C.-H."/>
        </authorList>
    </citation>
    <scope>NUCLEOTIDE SEQUENCE</scope>
    <source>
        <strain evidence="4">22TCCZM01-4</strain>
    </source>
</reference>
<dbReference type="InterPro" id="IPR016161">
    <property type="entry name" value="Ald_DH/histidinol_DH"/>
</dbReference>
<evidence type="ECO:0000256" key="2">
    <source>
        <dbReference type="ARBA" id="ARBA00023002"/>
    </source>
</evidence>
<dbReference type="Proteomes" id="UP001164374">
    <property type="component" value="Unassembled WGS sequence"/>
</dbReference>
<gene>
    <name evidence="4" type="ORF">N5I87_15170</name>
</gene>